<feature type="signal peptide" evidence="1">
    <location>
        <begin position="1"/>
        <end position="26"/>
    </location>
</feature>
<protein>
    <submittedName>
        <fullName evidence="2">Metal-binding protein</fullName>
    </submittedName>
</protein>
<keyword evidence="1" id="KW-0732">Signal</keyword>
<evidence type="ECO:0000256" key="1">
    <source>
        <dbReference type="SAM" id="SignalP"/>
    </source>
</evidence>
<proteinExistence type="predicted"/>
<evidence type="ECO:0000313" key="2">
    <source>
        <dbReference type="EMBL" id="MSU90812.1"/>
    </source>
</evidence>
<comment type="caution">
    <text evidence="2">The sequence shown here is derived from an EMBL/GenBank/DDBJ whole genome shotgun (WGS) entry which is preliminary data.</text>
</comment>
<evidence type="ECO:0000313" key="3">
    <source>
        <dbReference type="Proteomes" id="UP000474957"/>
    </source>
</evidence>
<dbReference type="EMBL" id="WIND01000012">
    <property type="protein sequence ID" value="MSU90812.1"/>
    <property type="molecule type" value="Genomic_DNA"/>
</dbReference>
<dbReference type="Proteomes" id="UP000474957">
    <property type="component" value="Unassembled WGS sequence"/>
</dbReference>
<dbReference type="Pfam" id="PF04214">
    <property type="entry name" value="DUF411"/>
    <property type="match status" value="1"/>
</dbReference>
<organism evidence="2 3">
    <name type="scientific">Halovulum marinum</name>
    <dbReference type="NCBI Taxonomy" id="2662447"/>
    <lineage>
        <taxon>Bacteria</taxon>
        <taxon>Pseudomonadati</taxon>
        <taxon>Pseudomonadota</taxon>
        <taxon>Alphaproteobacteria</taxon>
        <taxon>Rhodobacterales</taxon>
        <taxon>Paracoccaceae</taxon>
        <taxon>Halovulum</taxon>
    </lineage>
</organism>
<name>A0A6L5Z463_9RHOB</name>
<feature type="chain" id="PRO_5026977919" evidence="1">
    <location>
        <begin position="27"/>
        <end position="168"/>
    </location>
</feature>
<dbReference type="InterPro" id="IPR007332">
    <property type="entry name" value="DUF411"/>
</dbReference>
<accession>A0A6L5Z463</accession>
<keyword evidence="3" id="KW-1185">Reference proteome</keyword>
<dbReference type="AlphaFoldDB" id="A0A6L5Z463"/>
<gene>
    <name evidence="2" type="ORF">GE300_14505</name>
</gene>
<reference evidence="2 3" key="1">
    <citation type="submission" date="2019-10" db="EMBL/GenBank/DDBJ databases">
        <title>Cognatihalovulum marinum gen. nov. sp. nov., a new member of the family Rhodobacteraceae isolated from deep seawater of the Northwest Indian Ocean.</title>
        <authorList>
            <person name="Ruan C."/>
            <person name="Wang J."/>
            <person name="Zheng X."/>
            <person name="Song L."/>
            <person name="Zhu Y."/>
            <person name="Huang Y."/>
            <person name="Lu Z."/>
            <person name="Du W."/>
            <person name="Huang L."/>
            <person name="Dai X."/>
        </authorList>
    </citation>
    <scope>NUCLEOTIDE SEQUENCE [LARGE SCALE GENOMIC DNA]</scope>
    <source>
        <strain evidence="2 3">2CG4</strain>
    </source>
</reference>
<sequence>MNRKLLTGTALVLAAVSAIGIATFTAAESDNAASGNAAVTPAEATVPADRQMTIWRDPNCGCCDVYADYMEENGYQVTRIDDRAFDKRSIAAGVPERGLGCHLAQVDGYYVSGLVPAEIVARLTDERPEVTGITLPGMPMNAPGMRGKSGALKIYAFAGDEVTVFSNE</sequence>
<dbReference type="RefSeq" id="WP_154447316.1">
    <property type="nucleotide sequence ID" value="NZ_WIND01000012.1"/>
</dbReference>